<dbReference type="SUPFAM" id="SSF56529">
    <property type="entry name" value="FAH"/>
    <property type="match status" value="1"/>
</dbReference>
<sequence>MPASSAVETLARQLSDADRQGIRLSSASLIEPGTLAEAFAVQRETLALNGWLTGGYKVAIRPDGSSVSAPMAHITHASESGTAGFERPAVDALEVEICFVLGKDLPPPGSEPFTRDTLLGFASGIYSGVEFLGHRLEDGSRAPALLFLADRLGNAGYILGEELPAEVLEPGQDSPLVITINGDTVFPGPGKHPNGDPVAPFLAFANALTEPVAKGRIITTGSLCGAIPIPERAAIAISGFTTLTVTAASTREI</sequence>
<dbReference type="GO" id="GO:0005737">
    <property type="term" value="C:cytoplasm"/>
    <property type="evidence" value="ECO:0007669"/>
    <property type="project" value="TreeGrafter"/>
</dbReference>
<keyword evidence="2" id="KW-1185">Reference proteome</keyword>
<gene>
    <name evidence="1" type="ORF">GGD55_003444</name>
</gene>
<dbReference type="RefSeq" id="WP_018328489.1">
    <property type="nucleotide sequence ID" value="NZ_JACHBK010000007.1"/>
</dbReference>
<dbReference type="InterPro" id="IPR036663">
    <property type="entry name" value="Fumarylacetoacetase_C_sf"/>
</dbReference>
<dbReference type="PANTHER" id="PTHR30143">
    <property type="entry name" value="ACID HYDRATASE"/>
    <property type="match status" value="1"/>
</dbReference>
<name>A0A7W8XAI5_9HYPH</name>
<dbReference type="PANTHER" id="PTHR30143:SF0">
    <property type="entry name" value="2-KETO-4-PENTENOATE HYDRATASE"/>
    <property type="match status" value="1"/>
</dbReference>
<protein>
    <submittedName>
        <fullName evidence="1">2-keto-4-pentenoate hydratase</fullName>
    </submittedName>
</protein>
<organism evidence="1 2">
    <name type="scientific">Rhizobium giardinii</name>
    <dbReference type="NCBI Taxonomy" id="56731"/>
    <lineage>
        <taxon>Bacteria</taxon>
        <taxon>Pseudomonadati</taxon>
        <taxon>Pseudomonadota</taxon>
        <taxon>Alphaproteobacteria</taxon>
        <taxon>Hyphomicrobiales</taxon>
        <taxon>Rhizobiaceae</taxon>
        <taxon>Rhizobium/Agrobacterium group</taxon>
        <taxon>Rhizobium</taxon>
    </lineage>
</organism>
<evidence type="ECO:0000313" key="1">
    <source>
        <dbReference type="EMBL" id="MBB5536733.1"/>
    </source>
</evidence>
<dbReference type="Gene3D" id="3.90.850.10">
    <property type="entry name" value="Fumarylacetoacetase-like, C-terminal domain"/>
    <property type="match status" value="1"/>
</dbReference>
<comment type="caution">
    <text evidence="1">The sequence shown here is derived from an EMBL/GenBank/DDBJ whole genome shotgun (WGS) entry which is preliminary data.</text>
</comment>
<dbReference type="InterPro" id="IPR050772">
    <property type="entry name" value="Hydratase-Decarb/MhpD_sf"/>
</dbReference>
<accession>A0A7W8XAI5</accession>
<dbReference type="GO" id="GO:0008684">
    <property type="term" value="F:2-oxopent-4-enoate hydratase activity"/>
    <property type="evidence" value="ECO:0007669"/>
    <property type="project" value="TreeGrafter"/>
</dbReference>
<reference evidence="1 2" key="1">
    <citation type="submission" date="2020-08" db="EMBL/GenBank/DDBJ databases">
        <title>Genomic Encyclopedia of Type Strains, Phase IV (KMG-V): Genome sequencing to study the core and pangenomes of soil and plant-associated prokaryotes.</title>
        <authorList>
            <person name="Whitman W."/>
        </authorList>
    </citation>
    <scope>NUCLEOTIDE SEQUENCE [LARGE SCALE GENOMIC DNA]</scope>
    <source>
        <strain evidence="1 2">SEMIA 4084</strain>
    </source>
</reference>
<dbReference type="AlphaFoldDB" id="A0A7W8XAI5"/>
<evidence type="ECO:0000313" key="2">
    <source>
        <dbReference type="Proteomes" id="UP000585507"/>
    </source>
</evidence>
<proteinExistence type="predicted"/>
<dbReference type="Proteomes" id="UP000585507">
    <property type="component" value="Unassembled WGS sequence"/>
</dbReference>
<dbReference type="EMBL" id="JACHBK010000007">
    <property type="protein sequence ID" value="MBB5536733.1"/>
    <property type="molecule type" value="Genomic_DNA"/>
</dbReference>